<dbReference type="AlphaFoldDB" id="A0A1G2BCZ6"/>
<dbReference type="EMBL" id="MHKI01000012">
    <property type="protein sequence ID" value="OGY87103.1"/>
    <property type="molecule type" value="Genomic_DNA"/>
</dbReference>
<dbReference type="InterPro" id="IPR038152">
    <property type="entry name" value="Carbam_trans_C_sf"/>
</dbReference>
<name>A0A1G2BCZ6_9BACT</name>
<sequence>MKYQYILGINSVYHDSAAAIIKDGMLIAAVEEERFNRIKHAKKAQIDNSDELPFASIDYCLEKAGITMEDVDYIGFSFNPKKRLKNISVSKYYEKNSWGSKEGEELFYKKTKSIPLKLEQHYKTKIAGKFHWVDHHLAHAASTFFVSPYTESPIVIVDGIGENATAWLGYGKDNKMFTVKEIFYPNSIGFLWEKMSEFLGLSAYDAGKVMGLASYGDWKVYIDAFHKIVNYNDKDIFTVNNDIMRFRTNDFSQIEKIFGVQKKKSAGEFTKEHMDIAAAMQKITEKTLLRLVNYVETKVKNKIEIKNLCSAGGVILNCIANEPTFLIRPYDSVFIPSAPNDAGTAIGSAFYIYHQILGKKRKFVYDHAYWGPEYKNENEIKKLINANGLKYKKVKEIEKKTAKLIADGNIIAWFQGRLEFGPRALGNRSFLADPRRQDMRAVINQKVKKREWFRPFAPSVLEENMEDFFYIRKHLLSDRFMIFAVMPKFPEKIPAVTHIDETCRVQTVSKDTNPKYYKLIQEFGKITGIPIVLNTSFNVQEPIICTPEEAVRTFLKTKIDYLVMNNYLIWLPKISG</sequence>
<feature type="domain" description="Carbamoyltransferase" evidence="2">
    <location>
        <begin position="6"/>
        <end position="349"/>
    </location>
</feature>
<dbReference type="Gene3D" id="3.90.870.20">
    <property type="entry name" value="Carbamoyltransferase, C-terminal domain"/>
    <property type="match status" value="1"/>
</dbReference>
<organism evidence="4 5">
    <name type="scientific">Candidatus Kerfeldbacteria bacterium RIFOXYB2_FULL_38_14</name>
    <dbReference type="NCBI Taxonomy" id="1798547"/>
    <lineage>
        <taxon>Bacteria</taxon>
        <taxon>Candidatus Kerfeldiibacteriota</taxon>
    </lineage>
</organism>
<dbReference type="SUPFAM" id="SSF53067">
    <property type="entry name" value="Actin-like ATPase domain"/>
    <property type="match status" value="1"/>
</dbReference>
<dbReference type="CDD" id="cd24098">
    <property type="entry name" value="ASKHA_NBD_TobZ_N"/>
    <property type="match status" value="1"/>
</dbReference>
<evidence type="ECO:0008006" key="6">
    <source>
        <dbReference type="Google" id="ProtNLM"/>
    </source>
</evidence>
<dbReference type="Pfam" id="PF16861">
    <property type="entry name" value="Carbam_trans_C"/>
    <property type="match status" value="1"/>
</dbReference>
<dbReference type="InterPro" id="IPR043129">
    <property type="entry name" value="ATPase_NBD"/>
</dbReference>
<dbReference type="PANTHER" id="PTHR34847:SF1">
    <property type="entry name" value="NODULATION PROTEIN U"/>
    <property type="match status" value="1"/>
</dbReference>
<comment type="caution">
    <text evidence="4">The sequence shown here is derived from an EMBL/GenBank/DDBJ whole genome shotgun (WGS) entry which is preliminary data.</text>
</comment>
<dbReference type="Gene3D" id="3.30.420.40">
    <property type="match status" value="2"/>
</dbReference>
<proteinExistence type="inferred from homology"/>
<dbReference type="InterPro" id="IPR003696">
    <property type="entry name" value="Carbtransf_dom"/>
</dbReference>
<protein>
    <recommendedName>
        <fullName evidence="6">Carbamoyl transferase</fullName>
    </recommendedName>
</protein>
<gene>
    <name evidence="4" type="ORF">A2319_02770</name>
</gene>
<feature type="domain" description="Carbamoyltransferase C-terminal" evidence="3">
    <location>
        <begin position="402"/>
        <end position="569"/>
    </location>
</feature>
<evidence type="ECO:0000259" key="3">
    <source>
        <dbReference type="Pfam" id="PF16861"/>
    </source>
</evidence>
<comment type="similarity">
    <text evidence="1">Belongs to the NodU/CmcH family.</text>
</comment>
<evidence type="ECO:0000313" key="5">
    <source>
        <dbReference type="Proteomes" id="UP000176420"/>
    </source>
</evidence>
<dbReference type="InterPro" id="IPR051338">
    <property type="entry name" value="NodU/CmcH_Carbamoyltrnsfr"/>
</dbReference>
<accession>A0A1G2BCZ6</accession>
<dbReference type="Pfam" id="PF02543">
    <property type="entry name" value="Carbam_trans_N"/>
    <property type="match status" value="1"/>
</dbReference>
<evidence type="ECO:0000313" key="4">
    <source>
        <dbReference type="EMBL" id="OGY87103.1"/>
    </source>
</evidence>
<evidence type="ECO:0000256" key="1">
    <source>
        <dbReference type="ARBA" id="ARBA00006129"/>
    </source>
</evidence>
<reference evidence="4 5" key="1">
    <citation type="journal article" date="2016" name="Nat. Commun.">
        <title>Thousands of microbial genomes shed light on interconnected biogeochemical processes in an aquifer system.</title>
        <authorList>
            <person name="Anantharaman K."/>
            <person name="Brown C.T."/>
            <person name="Hug L.A."/>
            <person name="Sharon I."/>
            <person name="Castelle C.J."/>
            <person name="Probst A.J."/>
            <person name="Thomas B.C."/>
            <person name="Singh A."/>
            <person name="Wilkins M.J."/>
            <person name="Karaoz U."/>
            <person name="Brodie E.L."/>
            <person name="Williams K.H."/>
            <person name="Hubbard S.S."/>
            <person name="Banfield J.F."/>
        </authorList>
    </citation>
    <scope>NUCLEOTIDE SEQUENCE [LARGE SCALE GENOMIC DNA]</scope>
</reference>
<dbReference type="GO" id="GO:0003824">
    <property type="term" value="F:catalytic activity"/>
    <property type="evidence" value="ECO:0007669"/>
    <property type="project" value="InterPro"/>
</dbReference>
<dbReference type="InterPro" id="IPR031730">
    <property type="entry name" value="Carbam_trans_C"/>
</dbReference>
<evidence type="ECO:0000259" key="2">
    <source>
        <dbReference type="Pfam" id="PF02543"/>
    </source>
</evidence>
<dbReference type="PANTHER" id="PTHR34847">
    <property type="entry name" value="NODULATION PROTEIN U"/>
    <property type="match status" value="1"/>
</dbReference>
<dbReference type="Proteomes" id="UP000176420">
    <property type="component" value="Unassembled WGS sequence"/>
</dbReference>